<dbReference type="GO" id="GO:0005829">
    <property type="term" value="C:cytosol"/>
    <property type="evidence" value="ECO:0007669"/>
    <property type="project" value="TreeGrafter"/>
</dbReference>
<dbReference type="EMBL" id="CABFNO020001255">
    <property type="protein sequence ID" value="CAG9975123.1"/>
    <property type="molecule type" value="Genomic_DNA"/>
</dbReference>
<dbReference type="OrthoDB" id="309640at2759"/>
<comment type="caution">
    <text evidence="2">The sequence shown here is derived from an EMBL/GenBank/DDBJ whole genome shotgun (WGS) entry which is preliminary data.</text>
</comment>
<dbReference type="InterPro" id="IPR006175">
    <property type="entry name" value="YjgF/YER057c/UK114"/>
</dbReference>
<keyword evidence="3" id="KW-1185">Reference proteome</keyword>
<evidence type="ECO:0000256" key="1">
    <source>
        <dbReference type="ARBA" id="ARBA00010552"/>
    </source>
</evidence>
<dbReference type="GO" id="GO:0019239">
    <property type="term" value="F:deaminase activity"/>
    <property type="evidence" value="ECO:0007669"/>
    <property type="project" value="TreeGrafter"/>
</dbReference>
<dbReference type="InterPro" id="IPR035959">
    <property type="entry name" value="RutC-like_sf"/>
</dbReference>
<dbReference type="Proteomes" id="UP000754883">
    <property type="component" value="Unassembled WGS sequence"/>
</dbReference>
<dbReference type="AlphaFoldDB" id="A0A9N9TYJ9"/>
<dbReference type="NCBIfam" id="TIGR00004">
    <property type="entry name" value="Rid family detoxifying hydrolase"/>
    <property type="match status" value="1"/>
</dbReference>
<dbReference type="Pfam" id="PF01042">
    <property type="entry name" value="Ribonuc_L-PSP"/>
    <property type="match status" value="1"/>
</dbReference>
<reference evidence="2" key="1">
    <citation type="submission" date="2021-10" db="EMBL/GenBank/DDBJ databases">
        <authorList>
            <person name="Piombo E."/>
        </authorList>
    </citation>
    <scope>NUCLEOTIDE SEQUENCE</scope>
</reference>
<protein>
    <submittedName>
        <fullName evidence="2">Uncharacterized protein</fullName>
    </submittedName>
</protein>
<dbReference type="GO" id="GO:0005739">
    <property type="term" value="C:mitochondrion"/>
    <property type="evidence" value="ECO:0007669"/>
    <property type="project" value="TreeGrafter"/>
</dbReference>
<dbReference type="PANTHER" id="PTHR11803:SF22">
    <property type="entry name" value="ENDORIBONUCLEASE FAMILY PROTEIN BRT1, PUTATIVE (AFU_ORTHOLOGUE AFUA_5G03780)-RELATED"/>
    <property type="match status" value="1"/>
</dbReference>
<organism evidence="2 3">
    <name type="scientific">Clonostachys byssicola</name>
    <dbReference type="NCBI Taxonomy" id="160290"/>
    <lineage>
        <taxon>Eukaryota</taxon>
        <taxon>Fungi</taxon>
        <taxon>Dikarya</taxon>
        <taxon>Ascomycota</taxon>
        <taxon>Pezizomycotina</taxon>
        <taxon>Sordariomycetes</taxon>
        <taxon>Hypocreomycetidae</taxon>
        <taxon>Hypocreales</taxon>
        <taxon>Bionectriaceae</taxon>
        <taxon>Clonostachys</taxon>
    </lineage>
</organism>
<dbReference type="FunFam" id="3.30.1330.40:FF:000001">
    <property type="entry name" value="L-PSP family endoribonuclease"/>
    <property type="match status" value="1"/>
</dbReference>
<dbReference type="InterPro" id="IPR006056">
    <property type="entry name" value="RidA"/>
</dbReference>
<gene>
    <name evidence="2" type="ORF">CBYS24578_00015496</name>
</gene>
<evidence type="ECO:0000313" key="3">
    <source>
        <dbReference type="Proteomes" id="UP000754883"/>
    </source>
</evidence>
<dbReference type="CDD" id="cd00448">
    <property type="entry name" value="YjgF_YER057c_UK114_family"/>
    <property type="match status" value="1"/>
</dbReference>
<accession>A0A9N9TYJ9</accession>
<dbReference type="Gene3D" id="3.30.1330.40">
    <property type="entry name" value="RutC-like"/>
    <property type="match status" value="1"/>
</dbReference>
<comment type="similarity">
    <text evidence="1">Belongs to the RutC family.</text>
</comment>
<name>A0A9N9TYJ9_9HYPO</name>
<dbReference type="PANTHER" id="PTHR11803">
    <property type="entry name" value="2-IMINOBUTANOATE/2-IMINOPROPANOATE DEAMINASE RIDA"/>
    <property type="match status" value="1"/>
</dbReference>
<sequence>MASSHTSHATRPLRVAIETSRAPATKPELMSQGIVANGLVYTSGQVGKDPAKNDQLVEGPITARTHRCIQNLTAILEAGGSSIGDVIEVNIFLTDMAQYGEVNQIYQQYFGNLKPARTCVAVKTLPGNTDVEIKCIGIVRRHKGEKQAKL</sequence>
<proteinExistence type="inferred from homology"/>
<evidence type="ECO:0000313" key="2">
    <source>
        <dbReference type="EMBL" id="CAG9975123.1"/>
    </source>
</evidence>
<dbReference type="SUPFAM" id="SSF55298">
    <property type="entry name" value="YjgF-like"/>
    <property type="match status" value="1"/>
</dbReference>